<comment type="caution">
    <text evidence="10">The sequence shown here is derived from an EMBL/GenBank/DDBJ whole genome shotgun (WGS) entry which is preliminary data.</text>
</comment>
<dbReference type="EC" id="3.4.21.-" evidence="7"/>
<dbReference type="Gene3D" id="3.90.226.10">
    <property type="entry name" value="2-enoyl-CoA Hydratase, Chain A, domain 1"/>
    <property type="match status" value="4"/>
</dbReference>
<reference evidence="10 11" key="1">
    <citation type="submission" date="2020-10" db="EMBL/GenBank/DDBJ databases">
        <authorList>
            <person name="Castelo-Branco R."/>
            <person name="Eusebio N."/>
            <person name="Adriana R."/>
            <person name="Vieira A."/>
            <person name="Brugerolle De Fraissinette N."/>
            <person name="Rezende De Castro R."/>
            <person name="Schneider M.P."/>
            <person name="Vasconcelos V."/>
            <person name="Leao P.N."/>
        </authorList>
    </citation>
    <scope>NUCLEOTIDE SEQUENCE [LARGE SCALE GENOMIC DNA]</scope>
    <source>
        <strain evidence="10 11">LEGE 06226</strain>
    </source>
</reference>
<dbReference type="Proteomes" id="UP000640725">
    <property type="component" value="Unassembled WGS sequence"/>
</dbReference>
<evidence type="ECO:0000256" key="5">
    <source>
        <dbReference type="ARBA" id="ARBA00022825"/>
    </source>
</evidence>
<evidence type="ECO:0000313" key="10">
    <source>
        <dbReference type="EMBL" id="MBE9145012.1"/>
    </source>
</evidence>
<dbReference type="SUPFAM" id="SSF52096">
    <property type="entry name" value="ClpP/crotonase"/>
    <property type="match status" value="2"/>
</dbReference>
<dbReference type="InterPro" id="IPR047217">
    <property type="entry name" value="S49_SppA_67K_type_N"/>
</dbReference>
<keyword evidence="11" id="KW-1185">Reference proteome</keyword>
<dbReference type="RefSeq" id="WP_193870499.1">
    <property type="nucleotide sequence ID" value="NZ_JADEWU010000045.1"/>
</dbReference>
<dbReference type="InterPro" id="IPR004635">
    <property type="entry name" value="Pept_S49_SppA"/>
</dbReference>
<dbReference type="InterPro" id="IPR029045">
    <property type="entry name" value="ClpP/crotonase-like_dom_sf"/>
</dbReference>
<feature type="domain" description="Peptidase S49" evidence="9">
    <location>
        <begin position="132"/>
        <end position="281"/>
    </location>
</feature>
<keyword evidence="7" id="KW-0997">Cell inner membrane</keyword>
<sequence>MKDFFKFTLASLLGNLIGLVLITTMGIGGLIFLIIMSASQDSGPQVKDKSVLVFDLSLSVSDTGPNPSTSEALQQALSENTATEIQLRTLVQSIDQASKDDKIIALYLQGTNSPTSAGLANLKEIRQALQRFKESGKTIIAYDMDWTAPEYYLASVANQVIVNPLGSLDIKGLSSQVMFLTGALEKYGIGVQVTRVGKYKSAVEPFLLKKLSPESRQQTQQLLGNIWGEWLRTIAPSRQVTPQQLQAFSNTEGILLANTALKTKLVDQIAYGDEVVTNFKKITGESQEEDKQFRQISITSYSKLPEVAKNNSGDKNSDNKIAIVYAEGEIVDGKGTSTQIGGDRLAKELRKLRLDEKVKAVVLRVNSPGGSATASEVIGREIELIRKQKPVIVSMGNYAASGGYWISMGADQIFAETNTITGSIGVFGLLFNIQDISNQNGITWDIVKTGKFADIQSISRPKTPEELAKLQRIVDLIYERFVSHVATNRKLPKTKVQEIAQGRVWSGSQAKQLGLVDEIGGLDAAIAAAVKKANLGDNWTLQEAPKPRSLEERILENLAGENTGHSLGTPVDPLTQEFLRLKEELSTLTTMNDPKGIYARLPFNLRIE</sequence>
<comment type="subcellular location">
    <subcellularLocation>
        <location evidence="7">Cell inner membrane</location>
    </subcellularLocation>
    <subcellularLocation>
        <location evidence="1">Membrane</location>
    </subcellularLocation>
</comment>
<dbReference type="InterPro" id="IPR047272">
    <property type="entry name" value="S49_SppA_C"/>
</dbReference>
<feature type="domain" description="Peptidase S49" evidence="9">
    <location>
        <begin position="386"/>
        <end position="535"/>
    </location>
</feature>
<evidence type="ECO:0000256" key="2">
    <source>
        <dbReference type="ARBA" id="ARBA00008683"/>
    </source>
</evidence>
<dbReference type="PANTHER" id="PTHR33209">
    <property type="entry name" value="PROTEASE 4"/>
    <property type="match status" value="1"/>
</dbReference>
<dbReference type="NCBIfam" id="TIGR00705">
    <property type="entry name" value="SppA_67K"/>
    <property type="match status" value="1"/>
</dbReference>
<keyword evidence="4 7" id="KW-0378">Hydrolase</keyword>
<dbReference type="InterPro" id="IPR002142">
    <property type="entry name" value="Peptidase_S49"/>
</dbReference>
<proteinExistence type="inferred from homology"/>
<dbReference type="PIRSF" id="PIRSF001217">
    <property type="entry name" value="Protease_4_SppA"/>
    <property type="match status" value="1"/>
</dbReference>
<dbReference type="CDD" id="cd07018">
    <property type="entry name" value="S49_SppA_67K_type"/>
    <property type="match status" value="1"/>
</dbReference>
<evidence type="ECO:0000313" key="11">
    <source>
        <dbReference type="Proteomes" id="UP000640725"/>
    </source>
</evidence>
<name>A0ABR9UEW5_9CYAN</name>
<dbReference type="InterPro" id="IPR004634">
    <property type="entry name" value="Pept_S49_pIV"/>
</dbReference>
<evidence type="ECO:0000256" key="6">
    <source>
        <dbReference type="ARBA" id="ARBA00023136"/>
    </source>
</evidence>
<comment type="similarity">
    <text evidence="2 7">Belongs to the peptidase S49 family.</text>
</comment>
<keyword evidence="5" id="KW-0720">Serine protease</keyword>
<evidence type="ECO:0000259" key="9">
    <source>
        <dbReference type="Pfam" id="PF01343"/>
    </source>
</evidence>
<dbReference type="EMBL" id="JADEWU010000045">
    <property type="protein sequence ID" value="MBE9145012.1"/>
    <property type="molecule type" value="Genomic_DNA"/>
</dbReference>
<evidence type="ECO:0000256" key="4">
    <source>
        <dbReference type="ARBA" id="ARBA00022801"/>
    </source>
</evidence>
<keyword evidence="7" id="KW-1003">Cell membrane</keyword>
<dbReference type="PANTHER" id="PTHR33209:SF1">
    <property type="entry name" value="PEPTIDASE S49 DOMAIN-CONTAINING PROTEIN"/>
    <property type="match status" value="1"/>
</dbReference>
<keyword evidence="8" id="KW-0812">Transmembrane</keyword>
<keyword evidence="3 7" id="KW-0645">Protease</keyword>
<organism evidence="10 11">
    <name type="scientific">Planktothrix mougeotii LEGE 06226</name>
    <dbReference type="NCBI Taxonomy" id="1828728"/>
    <lineage>
        <taxon>Bacteria</taxon>
        <taxon>Bacillati</taxon>
        <taxon>Cyanobacteriota</taxon>
        <taxon>Cyanophyceae</taxon>
        <taxon>Oscillatoriophycideae</taxon>
        <taxon>Oscillatoriales</taxon>
        <taxon>Microcoleaceae</taxon>
        <taxon>Planktothrix</taxon>
    </lineage>
</organism>
<evidence type="ECO:0000256" key="1">
    <source>
        <dbReference type="ARBA" id="ARBA00004370"/>
    </source>
</evidence>
<dbReference type="CDD" id="cd07023">
    <property type="entry name" value="S49_Sppa_N_C"/>
    <property type="match status" value="1"/>
</dbReference>
<accession>A0ABR9UEW5</accession>
<keyword evidence="6 7" id="KW-0472">Membrane</keyword>
<keyword evidence="8" id="KW-1133">Transmembrane helix</keyword>
<gene>
    <name evidence="10" type="primary">sppA</name>
    <name evidence="10" type="ORF">IQ236_17570</name>
</gene>
<protein>
    <recommendedName>
        <fullName evidence="7">Protease 4</fullName>
        <ecNumber evidence="7">3.4.21.-</ecNumber>
    </recommendedName>
    <alternativeName>
        <fullName evidence="7">Endopeptidase IV</fullName>
    </alternativeName>
    <alternativeName>
        <fullName evidence="7">Protease IV</fullName>
    </alternativeName>
    <alternativeName>
        <fullName evidence="7">Signal peptide peptidase</fullName>
    </alternativeName>
</protein>
<evidence type="ECO:0000256" key="7">
    <source>
        <dbReference type="PIRNR" id="PIRNR001217"/>
    </source>
</evidence>
<feature type="transmembrane region" description="Helical" evidence="8">
    <location>
        <begin position="12"/>
        <end position="36"/>
    </location>
</feature>
<evidence type="ECO:0000256" key="3">
    <source>
        <dbReference type="ARBA" id="ARBA00022670"/>
    </source>
</evidence>
<dbReference type="Pfam" id="PF01343">
    <property type="entry name" value="Peptidase_S49"/>
    <property type="match status" value="2"/>
</dbReference>
<evidence type="ECO:0000256" key="8">
    <source>
        <dbReference type="SAM" id="Phobius"/>
    </source>
</evidence>
<dbReference type="NCBIfam" id="TIGR00706">
    <property type="entry name" value="SppA_dom"/>
    <property type="match status" value="1"/>
</dbReference>